<protein>
    <recommendedName>
        <fullName evidence="1">NADH:flavin oxidoreductase/NADH oxidase N-terminal domain-containing protein</fullName>
    </recommendedName>
</protein>
<evidence type="ECO:0000313" key="2">
    <source>
        <dbReference type="EMBL" id="CAK9017641.1"/>
    </source>
</evidence>
<dbReference type="CDD" id="cd02933">
    <property type="entry name" value="OYE_like_FMN"/>
    <property type="match status" value="1"/>
</dbReference>
<dbReference type="PANTHER" id="PTHR22893:SF91">
    <property type="entry name" value="NADPH DEHYDROGENASE 2-RELATED"/>
    <property type="match status" value="1"/>
</dbReference>
<dbReference type="InterPro" id="IPR001155">
    <property type="entry name" value="OxRdtase_FMN_N"/>
</dbReference>
<accession>A0ABP0JT62</accession>
<dbReference type="EMBL" id="CAXAMN010006447">
    <property type="protein sequence ID" value="CAK9017641.1"/>
    <property type="molecule type" value="Genomic_DNA"/>
</dbReference>
<dbReference type="Pfam" id="PF00724">
    <property type="entry name" value="Oxidored_FMN"/>
    <property type="match status" value="1"/>
</dbReference>
<dbReference type="Proteomes" id="UP001642484">
    <property type="component" value="Unassembled WGS sequence"/>
</dbReference>
<evidence type="ECO:0000259" key="1">
    <source>
        <dbReference type="Pfam" id="PF00724"/>
    </source>
</evidence>
<dbReference type="InterPro" id="IPR013785">
    <property type="entry name" value="Aldolase_TIM"/>
</dbReference>
<name>A0ABP0JT62_9DINO</name>
<dbReference type="PANTHER" id="PTHR22893">
    <property type="entry name" value="NADH OXIDOREDUCTASE-RELATED"/>
    <property type="match status" value="1"/>
</dbReference>
<dbReference type="Gene3D" id="3.20.20.70">
    <property type="entry name" value="Aldolase class I"/>
    <property type="match status" value="1"/>
</dbReference>
<dbReference type="InterPro" id="IPR045247">
    <property type="entry name" value="Oye-like"/>
</dbReference>
<comment type="caution">
    <text evidence="2">The sequence shown here is derived from an EMBL/GenBank/DDBJ whole genome shotgun (WGS) entry which is preliminary data.</text>
</comment>
<reference evidence="2 3" key="1">
    <citation type="submission" date="2024-02" db="EMBL/GenBank/DDBJ databases">
        <authorList>
            <person name="Chen Y."/>
            <person name="Shah S."/>
            <person name="Dougan E. K."/>
            <person name="Thang M."/>
            <person name="Chan C."/>
        </authorList>
    </citation>
    <scope>NUCLEOTIDE SEQUENCE [LARGE SCALE GENOMIC DNA]</scope>
</reference>
<gene>
    <name evidence="2" type="ORF">CCMP2556_LOCUS12955</name>
</gene>
<sequence length="440" mass="48436">MAMARSPLFEPLMLGSGVVSLQHRVVLAPLTRLRASEVEMAPQAMCAEFYEQRASKGGLLISEATNISTESCAYHRAPGIWTDAQVLAWRQVTEKVHSKGGHIFCQLWHTGRVGHPSPQLSFVDCVLTTVACTRGWQQHPLLKASVGAPMPSVSASAIAIRGKTWNVYPEGRKDLNATPRALETCELERVVSDYRHAARNAMRAGFDGVEVHGAHGYLLDQFLRTGTNKRTDGYGGTPENRCRLLLEVVAAVSEEVGPGRVAVRLSPTQPGAFDFFGASDENQMDADGCNVTYRYAIERLNGLPLAYLLLTEPRWSGGRHDDDAEKDPGFNMPVTNSMTYRKIYKGVLMAAGGFLPSTASEHVGNCFDLVAFGRWFLANPDLPLRIQVGAPLNHYSRERFYTHEEDGYVDYPDMTGSFGKAGKYSLIDVSLLKTKPKARL</sequence>
<proteinExistence type="predicted"/>
<evidence type="ECO:0000313" key="3">
    <source>
        <dbReference type="Proteomes" id="UP001642484"/>
    </source>
</evidence>
<feature type="domain" description="NADH:flavin oxidoreductase/NADH oxidase N-terminal" evidence="1">
    <location>
        <begin position="8"/>
        <end position="393"/>
    </location>
</feature>
<dbReference type="SUPFAM" id="SSF51395">
    <property type="entry name" value="FMN-linked oxidoreductases"/>
    <property type="match status" value="1"/>
</dbReference>
<keyword evidence="3" id="KW-1185">Reference proteome</keyword>
<organism evidence="2 3">
    <name type="scientific">Durusdinium trenchii</name>
    <dbReference type="NCBI Taxonomy" id="1381693"/>
    <lineage>
        <taxon>Eukaryota</taxon>
        <taxon>Sar</taxon>
        <taxon>Alveolata</taxon>
        <taxon>Dinophyceae</taxon>
        <taxon>Suessiales</taxon>
        <taxon>Symbiodiniaceae</taxon>
        <taxon>Durusdinium</taxon>
    </lineage>
</organism>